<keyword evidence="1" id="KW-0472">Membrane</keyword>
<dbReference type="Pfam" id="PF04773">
    <property type="entry name" value="FecR"/>
    <property type="match status" value="1"/>
</dbReference>
<sequence length="328" mass="37827">MDKKDCLDIFERYISGTASTEEIMRLKSFLENDINLNRWLENHITNASDVIDPNIKMKMLKNIQAQTNYNTIADIPVNKENKGLRFYMKRISNVAAILLPFVILVSAYLYFKPQQTESFEVVANKGEKASLTLPEGSAVTINSDSKITYYSDYNQKERILELDGEAYFEVNHNPEKPFVVNCKDIAITVLGTSFGIKAYKDEDNIQIVLSSGRIQLTTPKEEIEMTPNDRIIYNRKTQTTSFKKVNAEDYTDWRQNRLRFENESLETIMKTISRMHNIDIVFEEPQLKDQRFTGTIDNTSIESVLDAIKLTSSVGYKLKDGIVYLYKK</sequence>
<reference evidence="4" key="1">
    <citation type="submission" date="2016-04" db="EMBL/GenBank/DDBJ databases">
        <authorList>
            <person name="Evans L.H."/>
            <person name="Alamgir A."/>
            <person name="Owens N."/>
            <person name="Weber N.D."/>
            <person name="Virtaneva K."/>
            <person name="Barbian K."/>
            <person name="Babar A."/>
            <person name="Rosenke K."/>
        </authorList>
    </citation>
    <scope>NUCLEOTIDE SEQUENCE</scope>
    <source>
        <strain evidence="4">86-1</strain>
    </source>
</reference>
<feature type="transmembrane region" description="Helical" evidence="1">
    <location>
        <begin position="91"/>
        <end position="111"/>
    </location>
</feature>
<gene>
    <name evidence="4" type="ORF">KL86DYS1_10119</name>
</gene>
<dbReference type="PANTHER" id="PTHR30273">
    <property type="entry name" value="PERIPLASMIC SIGNAL SENSOR AND SIGMA FACTOR ACTIVATOR FECR-RELATED"/>
    <property type="match status" value="1"/>
</dbReference>
<dbReference type="FunFam" id="2.60.120.1440:FF:000001">
    <property type="entry name" value="Putative anti-sigma factor"/>
    <property type="match status" value="1"/>
</dbReference>
<dbReference type="EMBL" id="FLUM01000001">
    <property type="protein sequence ID" value="SBV90606.1"/>
    <property type="molecule type" value="Genomic_DNA"/>
</dbReference>
<dbReference type="InterPro" id="IPR032508">
    <property type="entry name" value="FecR_C"/>
</dbReference>
<dbReference type="PIRSF" id="PIRSF018266">
    <property type="entry name" value="FecR"/>
    <property type="match status" value="1"/>
</dbReference>
<name>A0A212ITS2_9BACT</name>
<dbReference type="PANTHER" id="PTHR30273:SF2">
    <property type="entry name" value="PROTEIN FECR"/>
    <property type="match status" value="1"/>
</dbReference>
<dbReference type="InterPro" id="IPR006860">
    <property type="entry name" value="FecR"/>
</dbReference>
<keyword evidence="1" id="KW-1133">Transmembrane helix</keyword>
<accession>A0A212ITS2</accession>
<protein>
    <submittedName>
        <fullName evidence="4">Putative anti-sigma factor</fullName>
    </submittedName>
</protein>
<evidence type="ECO:0000313" key="4">
    <source>
        <dbReference type="EMBL" id="SBV90606.1"/>
    </source>
</evidence>
<dbReference type="InterPro" id="IPR012373">
    <property type="entry name" value="Ferrdict_sens_TM"/>
</dbReference>
<dbReference type="RefSeq" id="WP_296937837.1">
    <property type="nucleotide sequence ID" value="NZ_LT599032.1"/>
</dbReference>
<organism evidence="4">
    <name type="scientific">uncultured Dysgonomonas sp</name>
    <dbReference type="NCBI Taxonomy" id="206096"/>
    <lineage>
        <taxon>Bacteria</taxon>
        <taxon>Pseudomonadati</taxon>
        <taxon>Bacteroidota</taxon>
        <taxon>Bacteroidia</taxon>
        <taxon>Bacteroidales</taxon>
        <taxon>Dysgonomonadaceae</taxon>
        <taxon>Dysgonomonas</taxon>
        <taxon>environmental samples</taxon>
    </lineage>
</organism>
<feature type="domain" description="FecR protein" evidence="2">
    <location>
        <begin position="121"/>
        <end position="214"/>
    </location>
</feature>
<dbReference type="GO" id="GO:0016989">
    <property type="term" value="F:sigma factor antagonist activity"/>
    <property type="evidence" value="ECO:0007669"/>
    <property type="project" value="TreeGrafter"/>
</dbReference>
<evidence type="ECO:0000259" key="2">
    <source>
        <dbReference type="Pfam" id="PF04773"/>
    </source>
</evidence>
<evidence type="ECO:0000256" key="1">
    <source>
        <dbReference type="SAM" id="Phobius"/>
    </source>
</evidence>
<evidence type="ECO:0000259" key="3">
    <source>
        <dbReference type="Pfam" id="PF16344"/>
    </source>
</evidence>
<feature type="domain" description="Protein FecR C-terminal" evidence="3">
    <location>
        <begin position="257"/>
        <end position="324"/>
    </location>
</feature>
<keyword evidence="1" id="KW-0812">Transmembrane</keyword>
<proteinExistence type="predicted"/>
<dbReference type="AlphaFoldDB" id="A0A212ITS2"/>
<dbReference type="Gene3D" id="2.60.120.1440">
    <property type="match status" value="1"/>
</dbReference>
<dbReference type="Gene3D" id="3.55.50.30">
    <property type="match status" value="1"/>
</dbReference>
<dbReference type="Pfam" id="PF16344">
    <property type="entry name" value="FecR_C"/>
    <property type="match status" value="1"/>
</dbReference>